<keyword evidence="15" id="KW-1185">Reference proteome</keyword>
<sequence length="759" mass="83673">MVLFKSYLAHAKGEKKLSPWMCLAPLGWLASLFVRSRNWAFDRGISPSKEPPLPVISVGNVTLGGTNKTPFVEMITRGLSKRGLRPGIVSRGYGGSTEGPHVFRGGKADRNRVGDEPLLLSNRLPEIFVAVSRDRFGDIRALGKRGVQIVVADDGFQHRKLGRDLDVVLVDAACPFGNGRLVPGGILREPVESLRRAHIVVMTKVDQASPEAVQRLYDRLCRVVPKRKIFRSSLRIERWCLWNGAGFEEVQKPSGRSMVAFSAIGNPGSFLSTLSGQEVEVLEEIRFKDHHRYTSEDLERIEKTYLSSGASGVACTEKDVYNLPRGWKPPFPLMVPFLETEVEDEERFWRAVTDGLRPKVVVASNGYGEDAMASLLARKVKEAFPVAEVTGFPLVGKGEQYLQRGIKVGSSPSVTPTGGVIKYRIADLLADVRSGLFGHIRRQLKAWRKRSGCIRTPLCVGDVYLLLHTLWGQGQSPLLIATAKTNYLHGHWMAERALLRGRARTVWTRDEETAEDLSKAGVSARFQGNPIMDLIGDNEEGDFSWPSEGDRVLILPGSRNRAYEDVRLLLKSVVIVAARRDCRFVAVLAPTLDLRKMALGCPGWTLEGRTLKGPNSVEVHVHRGPVAEVAAGAQVLLGLGGTANQVCAGLGVPVVSILEKGKLVQQKLLGEAEWLVSPDPDRLAEAVLLVLSDETLARTMAEAGRKRLGASGALDSVVRYCSRVLGWSVRCEVYSRLKESLENRGEERSNGYRDRDRQS</sequence>
<evidence type="ECO:0000256" key="7">
    <source>
        <dbReference type="ARBA" id="ARBA00022679"/>
    </source>
</evidence>
<evidence type="ECO:0000256" key="13">
    <source>
        <dbReference type="HAMAP-Rule" id="MF_00409"/>
    </source>
</evidence>
<keyword evidence="8 13" id="KW-0547">Nucleotide-binding</keyword>
<organism evidence="14 15">
    <name type="scientific">Dethiosulfovibrio marinus</name>
    <dbReference type="NCBI Taxonomy" id="133532"/>
    <lineage>
        <taxon>Bacteria</taxon>
        <taxon>Thermotogati</taxon>
        <taxon>Synergistota</taxon>
        <taxon>Synergistia</taxon>
        <taxon>Synergistales</taxon>
        <taxon>Dethiosulfovibrionaceae</taxon>
        <taxon>Dethiosulfovibrio</taxon>
    </lineage>
</organism>
<dbReference type="EMBL" id="JAKGUD010000002">
    <property type="protein sequence ID" value="MCF4141642.1"/>
    <property type="molecule type" value="Genomic_DNA"/>
</dbReference>
<evidence type="ECO:0000256" key="6">
    <source>
        <dbReference type="ARBA" id="ARBA00022556"/>
    </source>
</evidence>
<evidence type="ECO:0000256" key="11">
    <source>
        <dbReference type="ARBA" id="ARBA00023098"/>
    </source>
</evidence>
<comment type="pathway">
    <text evidence="2 13">Glycolipid biosynthesis; lipid IV(A) biosynthesis; lipid IV(A) from (3R)-3-hydroxytetradecanoyl-[acyl-carrier-protein] and UDP-N-acetyl-alpha-D-glucosamine: step 6/6.</text>
</comment>
<gene>
    <name evidence="13 14" type="primary">lpxK</name>
    <name evidence="14" type="ORF">L2W38_02270</name>
</gene>
<evidence type="ECO:0000256" key="1">
    <source>
        <dbReference type="ARBA" id="ARBA00002274"/>
    </source>
</evidence>
<keyword evidence="11 13" id="KW-0443">Lipid metabolism</keyword>
<dbReference type="SUPFAM" id="SSF53756">
    <property type="entry name" value="UDP-Glycosyltransferase/glycogen phosphorylase"/>
    <property type="match status" value="1"/>
</dbReference>
<dbReference type="NCBIfam" id="TIGR00682">
    <property type="entry name" value="lpxK"/>
    <property type="match status" value="1"/>
</dbReference>
<reference evidence="14 15" key="1">
    <citation type="submission" date="2022-01" db="EMBL/GenBank/DDBJ databases">
        <title>Dethiosulfovibrio faecalis sp. nov., a novel proteolytic, non-sulfur-reducing bacterium isolated from a marine aquaculture solid waste bioreactor.</title>
        <authorList>
            <person name="Grabowski S."/>
            <person name="Apolinario E."/>
            <person name="Schneider N."/>
            <person name="Marshall C.W."/>
            <person name="Sowers K.R."/>
        </authorList>
    </citation>
    <scope>NUCLEOTIDE SEQUENCE [LARGE SCALE GENOMIC DNA]</scope>
    <source>
        <strain evidence="14 15">DSM 12537</strain>
    </source>
</reference>
<name>A0ABS9EKB3_9BACT</name>
<evidence type="ECO:0000256" key="3">
    <source>
        <dbReference type="ARBA" id="ARBA00012071"/>
    </source>
</evidence>
<keyword evidence="7 13" id="KW-0808">Transferase</keyword>
<dbReference type="InterPro" id="IPR003758">
    <property type="entry name" value="LpxK"/>
</dbReference>
<evidence type="ECO:0000313" key="15">
    <source>
        <dbReference type="Proteomes" id="UP001200430"/>
    </source>
</evidence>
<comment type="caution">
    <text evidence="14">The sequence shown here is derived from an EMBL/GenBank/DDBJ whole genome shotgun (WGS) entry which is preliminary data.</text>
</comment>
<evidence type="ECO:0000256" key="12">
    <source>
        <dbReference type="ARBA" id="ARBA00029757"/>
    </source>
</evidence>
<accession>A0ABS9EKB3</accession>
<dbReference type="PANTHER" id="PTHR42724">
    <property type="entry name" value="TETRAACYLDISACCHARIDE 4'-KINASE"/>
    <property type="match status" value="1"/>
</dbReference>
<protein>
    <recommendedName>
        <fullName evidence="4 13">Tetraacyldisaccharide 4'-kinase</fullName>
        <ecNumber evidence="3 13">2.7.1.130</ecNumber>
    </recommendedName>
    <alternativeName>
        <fullName evidence="12 13">Lipid A 4'-kinase</fullName>
    </alternativeName>
</protein>
<evidence type="ECO:0000313" key="14">
    <source>
        <dbReference type="EMBL" id="MCF4141642.1"/>
    </source>
</evidence>
<dbReference type="PANTHER" id="PTHR42724:SF1">
    <property type="entry name" value="TETRAACYLDISACCHARIDE 4'-KINASE, MITOCHONDRIAL-RELATED"/>
    <property type="match status" value="1"/>
</dbReference>
<comment type="similarity">
    <text evidence="13">Belongs to the LpxK family.</text>
</comment>
<dbReference type="EC" id="2.7.1.130" evidence="3 13"/>
<proteinExistence type="inferred from homology"/>
<keyword evidence="5 13" id="KW-0444">Lipid biosynthesis</keyword>
<evidence type="ECO:0000256" key="9">
    <source>
        <dbReference type="ARBA" id="ARBA00022777"/>
    </source>
</evidence>
<dbReference type="GO" id="GO:0009029">
    <property type="term" value="F:lipid-A 4'-kinase activity"/>
    <property type="evidence" value="ECO:0007669"/>
    <property type="project" value="UniProtKB-EC"/>
</dbReference>
<comment type="caution">
    <text evidence="13">Lacks conserved residue(s) required for the propagation of feature annotation.</text>
</comment>
<keyword evidence="9 13" id="KW-0418">Kinase</keyword>
<evidence type="ECO:0000256" key="10">
    <source>
        <dbReference type="ARBA" id="ARBA00022840"/>
    </source>
</evidence>
<dbReference type="Proteomes" id="UP001200430">
    <property type="component" value="Unassembled WGS sequence"/>
</dbReference>
<evidence type="ECO:0000256" key="8">
    <source>
        <dbReference type="ARBA" id="ARBA00022741"/>
    </source>
</evidence>
<keyword evidence="10 13" id="KW-0067">ATP-binding</keyword>
<evidence type="ECO:0000256" key="4">
    <source>
        <dbReference type="ARBA" id="ARBA00016436"/>
    </source>
</evidence>
<evidence type="ECO:0000256" key="2">
    <source>
        <dbReference type="ARBA" id="ARBA00004870"/>
    </source>
</evidence>
<dbReference type="Pfam" id="PF02606">
    <property type="entry name" value="LpxK"/>
    <property type="match status" value="1"/>
</dbReference>
<comment type="function">
    <text evidence="1 13">Transfers the gamma-phosphate of ATP to the 4'-position of a tetraacyldisaccharide 1-phosphate intermediate (termed DS-1-P) to form tetraacyldisaccharide 1,4'-bis-phosphate (lipid IVA).</text>
</comment>
<dbReference type="RefSeq" id="WP_236098150.1">
    <property type="nucleotide sequence ID" value="NZ_JAKGUD010000002.1"/>
</dbReference>
<dbReference type="HAMAP" id="MF_00409">
    <property type="entry name" value="LpxK"/>
    <property type="match status" value="1"/>
</dbReference>
<comment type="catalytic activity">
    <reaction evidence="13">
        <text>a lipid A disaccharide + ATP = a lipid IVA + ADP + H(+)</text>
        <dbReference type="Rhea" id="RHEA:67840"/>
        <dbReference type="ChEBI" id="CHEBI:15378"/>
        <dbReference type="ChEBI" id="CHEBI:30616"/>
        <dbReference type="ChEBI" id="CHEBI:176343"/>
        <dbReference type="ChEBI" id="CHEBI:176425"/>
        <dbReference type="ChEBI" id="CHEBI:456216"/>
        <dbReference type="EC" id="2.7.1.130"/>
    </reaction>
</comment>
<evidence type="ECO:0000256" key="5">
    <source>
        <dbReference type="ARBA" id="ARBA00022516"/>
    </source>
</evidence>
<keyword evidence="6 13" id="KW-0441">Lipid A biosynthesis</keyword>